<dbReference type="GO" id="GO:0006422">
    <property type="term" value="P:aspartyl-tRNA aminoacylation"/>
    <property type="evidence" value="ECO:0007669"/>
    <property type="project" value="TreeGrafter"/>
</dbReference>
<proteinExistence type="predicted"/>
<organism evidence="7">
    <name type="scientific">marine sediment metagenome</name>
    <dbReference type="NCBI Taxonomy" id="412755"/>
    <lineage>
        <taxon>unclassified sequences</taxon>
        <taxon>metagenomes</taxon>
        <taxon>ecological metagenomes</taxon>
    </lineage>
</organism>
<keyword evidence="3" id="KW-0067">ATP-binding</keyword>
<dbReference type="PROSITE" id="PS50862">
    <property type="entry name" value="AA_TRNA_LIGASE_II"/>
    <property type="match status" value="1"/>
</dbReference>
<feature type="non-terminal residue" evidence="7">
    <location>
        <position position="1"/>
    </location>
</feature>
<dbReference type="GO" id="GO:0005524">
    <property type="term" value="F:ATP binding"/>
    <property type="evidence" value="ECO:0007669"/>
    <property type="project" value="UniProtKB-KW"/>
</dbReference>
<dbReference type="PRINTS" id="PR01042">
    <property type="entry name" value="TRNASYNTHASP"/>
</dbReference>
<evidence type="ECO:0000313" key="7">
    <source>
        <dbReference type="EMBL" id="GAG38030.1"/>
    </source>
</evidence>
<keyword evidence="5" id="KW-0030">Aminoacyl-tRNA synthetase</keyword>
<dbReference type="GO" id="GO:0004815">
    <property type="term" value="F:aspartate-tRNA ligase activity"/>
    <property type="evidence" value="ECO:0007669"/>
    <property type="project" value="TreeGrafter"/>
</dbReference>
<keyword evidence="1" id="KW-0436">Ligase</keyword>
<keyword evidence="4" id="KW-0648">Protein biosynthesis</keyword>
<accession>X0X4V1</accession>
<dbReference type="InterPro" id="IPR004364">
    <property type="entry name" value="Aa-tRNA-synt_II"/>
</dbReference>
<dbReference type="InterPro" id="IPR045864">
    <property type="entry name" value="aa-tRNA-synth_II/BPL/LPL"/>
</dbReference>
<evidence type="ECO:0000259" key="6">
    <source>
        <dbReference type="PROSITE" id="PS50862"/>
    </source>
</evidence>
<comment type="caution">
    <text evidence="7">The sequence shown here is derived from an EMBL/GenBank/DDBJ whole genome shotgun (WGS) entry which is preliminary data.</text>
</comment>
<dbReference type="EMBL" id="BARS01040651">
    <property type="protein sequence ID" value="GAG38030.1"/>
    <property type="molecule type" value="Genomic_DNA"/>
</dbReference>
<dbReference type="PANTHER" id="PTHR22594:SF5">
    <property type="entry name" value="ASPARTATE--TRNA LIGASE, MITOCHONDRIAL"/>
    <property type="match status" value="1"/>
</dbReference>
<dbReference type="PANTHER" id="PTHR22594">
    <property type="entry name" value="ASPARTYL/LYSYL-TRNA SYNTHETASE"/>
    <property type="match status" value="1"/>
</dbReference>
<dbReference type="AlphaFoldDB" id="X0X4V1"/>
<dbReference type="InterPro" id="IPR002312">
    <property type="entry name" value="Asp/Asn-tRNA-synth_IIb"/>
</dbReference>
<dbReference type="Pfam" id="PF00152">
    <property type="entry name" value="tRNA-synt_2"/>
    <property type="match status" value="1"/>
</dbReference>
<feature type="domain" description="Aminoacyl-transfer RNA synthetases class-II family profile" evidence="6">
    <location>
        <begin position="54"/>
        <end position="127"/>
    </location>
</feature>
<evidence type="ECO:0000256" key="2">
    <source>
        <dbReference type="ARBA" id="ARBA00022741"/>
    </source>
</evidence>
<evidence type="ECO:0000256" key="1">
    <source>
        <dbReference type="ARBA" id="ARBA00022598"/>
    </source>
</evidence>
<keyword evidence="2" id="KW-0547">Nucleotide-binding</keyword>
<evidence type="ECO:0000256" key="5">
    <source>
        <dbReference type="ARBA" id="ARBA00023146"/>
    </source>
</evidence>
<evidence type="ECO:0000256" key="3">
    <source>
        <dbReference type="ARBA" id="ARBA00022840"/>
    </source>
</evidence>
<protein>
    <recommendedName>
        <fullName evidence="6">Aminoacyl-transfer RNA synthetases class-II family profile domain-containing protein</fullName>
    </recommendedName>
</protein>
<name>X0X4V1_9ZZZZ</name>
<reference evidence="7" key="1">
    <citation type="journal article" date="2014" name="Front. Microbiol.">
        <title>High frequency of phylogenetically diverse reductive dehalogenase-homologous genes in deep subseafloor sedimentary metagenomes.</title>
        <authorList>
            <person name="Kawai M."/>
            <person name="Futagami T."/>
            <person name="Toyoda A."/>
            <person name="Takaki Y."/>
            <person name="Nishi S."/>
            <person name="Hori S."/>
            <person name="Arai W."/>
            <person name="Tsubouchi T."/>
            <person name="Morono Y."/>
            <person name="Uchiyama I."/>
            <person name="Ito T."/>
            <person name="Fujiyama A."/>
            <person name="Inagaki F."/>
            <person name="Takami H."/>
        </authorList>
    </citation>
    <scope>NUCLEOTIDE SEQUENCE</scope>
    <source>
        <strain evidence="7">Expedition CK06-06</strain>
    </source>
</reference>
<sequence>VVDFPLLEWSETTGCWESMHHPFTAPRQEDIPLLDTEPAKAHAHHYDVVCNGCELGSGSIRMHKRELQEKIFKLLGYSQEEIEGRFGHFLTALEYGAPPHGGIAIGLDRLVMLLAGEQTIREVIAFPKNQNAVDVMFDAPSYVDKNQLDELNLKLKHEILRQPQNDRV</sequence>
<dbReference type="SUPFAM" id="SSF55681">
    <property type="entry name" value="Class II aaRS and biotin synthetases"/>
    <property type="match status" value="1"/>
</dbReference>
<evidence type="ECO:0000256" key="4">
    <source>
        <dbReference type="ARBA" id="ARBA00022917"/>
    </source>
</evidence>
<dbReference type="Gene3D" id="3.30.930.10">
    <property type="entry name" value="Bira Bifunctional Protein, Domain 2"/>
    <property type="match status" value="1"/>
</dbReference>
<dbReference type="InterPro" id="IPR006195">
    <property type="entry name" value="aa-tRNA-synth_II"/>
</dbReference>
<gene>
    <name evidence="7" type="ORF">S01H1_61932</name>
</gene>